<protein>
    <submittedName>
        <fullName evidence="4">SLATT domain-containing protein</fullName>
    </submittedName>
</protein>
<name>A0A5B8W5Q5_9SPHI</name>
<gene>
    <name evidence="4" type="ORF">FSB76_23485</name>
</gene>
<keyword evidence="5" id="KW-1185">Reference proteome</keyword>
<evidence type="ECO:0000313" key="4">
    <source>
        <dbReference type="EMBL" id="QEC78767.1"/>
    </source>
</evidence>
<keyword evidence="2" id="KW-0472">Membrane</keyword>
<reference evidence="4 5" key="1">
    <citation type="journal article" date="2013" name="J. Microbiol.">
        <title>Mucilaginibacter ginsenosidivorax sp. nov., with ginsenoside converting activity isolated from sediment.</title>
        <authorList>
            <person name="Kim J.K."/>
            <person name="Choi T.E."/>
            <person name="Liu Q.M."/>
            <person name="Park H.Y."/>
            <person name="Yi T.H."/>
            <person name="Yoon M.H."/>
            <person name="Kim S.C."/>
            <person name="Im W.T."/>
        </authorList>
    </citation>
    <scope>NUCLEOTIDE SEQUENCE [LARGE SCALE GENOMIC DNA]</scope>
    <source>
        <strain evidence="4 5">KHI28</strain>
    </source>
</reference>
<dbReference type="InterPro" id="IPR040811">
    <property type="entry name" value="SLATT_4"/>
</dbReference>
<dbReference type="NCBIfam" id="NF033632">
    <property type="entry name" value="SLATT_4"/>
    <property type="match status" value="1"/>
</dbReference>
<keyword evidence="2" id="KW-0812">Transmembrane</keyword>
<dbReference type="Proteomes" id="UP000321362">
    <property type="component" value="Chromosome"/>
</dbReference>
<evidence type="ECO:0000256" key="2">
    <source>
        <dbReference type="SAM" id="Phobius"/>
    </source>
</evidence>
<feature type="domain" description="SMODS and SLOG-associating 2TM effector" evidence="3">
    <location>
        <begin position="39"/>
        <end position="130"/>
    </location>
</feature>
<sequence>MLKPVDDFVTTSPDQLSDKSLNYMIDRALFYQRSTIIENKCHYELAHKYENYNLTMNVIVSILSTIVGTSIFTTLLKTKSTEENYSIIIVVTGFLSVTAAVLSTLQTVLRFADKATKHKKSANEFEVVFNLIQTFLMKYISLQSTPTEQLRTKALEEMNKIMALSSAASKDAPTIPTNIIRKHSIMPEPLAKPQTATSGVIPPDFPTQNNED</sequence>
<dbReference type="Pfam" id="PF18186">
    <property type="entry name" value="SLATT_4"/>
    <property type="match status" value="1"/>
</dbReference>
<dbReference type="OrthoDB" id="6401895at2"/>
<feature type="region of interest" description="Disordered" evidence="1">
    <location>
        <begin position="191"/>
        <end position="212"/>
    </location>
</feature>
<dbReference type="RefSeq" id="WP_147057721.1">
    <property type="nucleotide sequence ID" value="NZ_CP042437.1"/>
</dbReference>
<keyword evidence="2" id="KW-1133">Transmembrane helix</keyword>
<evidence type="ECO:0000256" key="1">
    <source>
        <dbReference type="SAM" id="MobiDB-lite"/>
    </source>
</evidence>
<dbReference type="KEGG" id="mgk:FSB76_23485"/>
<evidence type="ECO:0000313" key="5">
    <source>
        <dbReference type="Proteomes" id="UP000321362"/>
    </source>
</evidence>
<dbReference type="EMBL" id="CP042437">
    <property type="protein sequence ID" value="QEC78767.1"/>
    <property type="molecule type" value="Genomic_DNA"/>
</dbReference>
<feature type="transmembrane region" description="Helical" evidence="2">
    <location>
        <begin position="87"/>
        <end position="109"/>
    </location>
</feature>
<dbReference type="AlphaFoldDB" id="A0A5B8W5Q5"/>
<organism evidence="4 5">
    <name type="scientific">Mucilaginibacter ginsenosidivorax</name>
    <dbReference type="NCBI Taxonomy" id="862126"/>
    <lineage>
        <taxon>Bacteria</taxon>
        <taxon>Pseudomonadati</taxon>
        <taxon>Bacteroidota</taxon>
        <taxon>Sphingobacteriia</taxon>
        <taxon>Sphingobacteriales</taxon>
        <taxon>Sphingobacteriaceae</taxon>
        <taxon>Mucilaginibacter</taxon>
    </lineage>
</organism>
<feature type="transmembrane region" description="Helical" evidence="2">
    <location>
        <begin position="54"/>
        <end position="75"/>
    </location>
</feature>
<accession>A0A5B8W5Q5</accession>
<proteinExistence type="predicted"/>
<evidence type="ECO:0000259" key="3">
    <source>
        <dbReference type="Pfam" id="PF18186"/>
    </source>
</evidence>